<reference evidence="12 13" key="1">
    <citation type="journal article" date="2021" name="Commun. Biol.">
        <title>The genome of Shorea leprosula (Dipterocarpaceae) highlights the ecological relevance of drought in aseasonal tropical rainforests.</title>
        <authorList>
            <person name="Ng K.K.S."/>
            <person name="Kobayashi M.J."/>
            <person name="Fawcett J.A."/>
            <person name="Hatakeyama M."/>
            <person name="Paape T."/>
            <person name="Ng C.H."/>
            <person name="Ang C.C."/>
            <person name="Tnah L.H."/>
            <person name="Lee C.T."/>
            <person name="Nishiyama T."/>
            <person name="Sese J."/>
            <person name="O'Brien M.J."/>
            <person name="Copetti D."/>
            <person name="Mohd Noor M.I."/>
            <person name="Ong R.C."/>
            <person name="Putra M."/>
            <person name="Sireger I.Z."/>
            <person name="Indrioko S."/>
            <person name="Kosugi Y."/>
            <person name="Izuno A."/>
            <person name="Isagi Y."/>
            <person name="Lee S.L."/>
            <person name="Shimizu K.K."/>
        </authorList>
    </citation>
    <scope>NUCLEOTIDE SEQUENCE [LARGE SCALE GENOMIC DNA]</scope>
    <source>
        <strain evidence="12">214</strain>
    </source>
</reference>
<dbReference type="SMART" id="SM00389">
    <property type="entry name" value="HOX"/>
    <property type="match status" value="1"/>
</dbReference>
<evidence type="ECO:0000256" key="7">
    <source>
        <dbReference type="ARBA" id="ARBA00023242"/>
    </source>
</evidence>
<keyword evidence="7 9" id="KW-0539">Nucleus</keyword>
<dbReference type="PROSITE" id="PS50071">
    <property type="entry name" value="HOMEOBOX_2"/>
    <property type="match status" value="1"/>
</dbReference>
<dbReference type="GO" id="GO:0099402">
    <property type="term" value="P:plant organ development"/>
    <property type="evidence" value="ECO:0007669"/>
    <property type="project" value="InterPro"/>
</dbReference>
<dbReference type="PROSITE" id="PS00616">
    <property type="entry name" value="HIS_ACID_PHOSPHAT_1"/>
    <property type="match status" value="1"/>
</dbReference>
<dbReference type="GO" id="GO:0005634">
    <property type="term" value="C:nucleus"/>
    <property type="evidence" value="ECO:0007669"/>
    <property type="project" value="UniProtKB-SubCell"/>
</dbReference>
<comment type="similarity">
    <text evidence="8">Belongs to the WUS homeobox family.</text>
</comment>
<evidence type="ECO:0000259" key="11">
    <source>
        <dbReference type="PROSITE" id="PS50071"/>
    </source>
</evidence>
<accession>A0AAV5ITI4</accession>
<dbReference type="Gene3D" id="1.10.10.60">
    <property type="entry name" value="Homeodomain-like"/>
    <property type="match status" value="1"/>
</dbReference>
<feature type="domain" description="Homeobox" evidence="11">
    <location>
        <begin position="79"/>
        <end position="134"/>
    </location>
</feature>
<dbReference type="PANTHER" id="PTHR45940:SF13">
    <property type="entry name" value="WUSCHEL-RELATED HOMEOBOX 1"/>
    <property type="match status" value="1"/>
</dbReference>
<dbReference type="Proteomes" id="UP001054252">
    <property type="component" value="Unassembled WGS sequence"/>
</dbReference>
<evidence type="ECO:0000256" key="9">
    <source>
        <dbReference type="PROSITE-ProRule" id="PRU00108"/>
    </source>
</evidence>
<dbReference type="GO" id="GO:0003700">
    <property type="term" value="F:DNA-binding transcription factor activity"/>
    <property type="evidence" value="ECO:0007669"/>
    <property type="project" value="InterPro"/>
</dbReference>
<evidence type="ECO:0000256" key="8">
    <source>
        <dbReference type="ARBA" id="ARBA00024040"/>
    </source>
</evidence>
<evidence type="ECO:0000256" key="3">
    <source>
        <dbReference type="ARBA" id="ARBA00023015"/>
    </source>
</evidence>
<dbReference type="InterPro" id="IPR033379">
    <property type="entry name" value="Acid_Pase_AS"/>
</dbReference>
<comment type="subcellular location">
    <subcellularLocation>
        <location evidence="1 9 10">Nucleus</location>
    </subcellularLocation>
</comment>
<protein>
    <recommendedName>
        <fullName evidence="11">Homeobox domain-containing protein</fullName>
    </recommendedName>
</protein>
<dbReference type="InterPro" id="IPR009057">
    <property type="entry name" value="Homeodomain-like_sf"/>
</dbReference>
<evidence type="ECO:0000256" key="10">
    <source>
        <dbReference type="RuleBase" id="RU000682"/>
    </source>
</evidence>
<organism evidence="12 13">
    <name type="scientific">Rubroshorea leprosula</name>
    <dbReference type="NCBI Taxonomy" id="152421"/>
    <lineage>
        <taxon>Eukaryota</taxon>
        <taxon>Viridiplantae</taxon>
        <taxon>Streptophyta</taxon>
        <taxon>Embryophyta</taxon>
        <taxon>Tracheophyta</taxon>
        <taxon>Spermatophyta</taxon>
        <taxon>Magnoliopsida</taxon>
        <taxon>eudicotyledons</taxon>
        <taxon>Gunneridae</taxon>
        <taxon>Pentapetalae</taxon>
        <taxon>rosids</taxon>
        <taxon>malvids</taxon>
        <taxon>Malvales</taxon>
        <taxon>Dipterocarpaceae</taxon>
        <taxon>Rubroshorea</taxon>
    </lineage>
</organism>
<evidence type="ECO:0000256" key="1">
    <source>
        <dbReference type="ARBA" id="ARBA00004123"/>
    </source>
</evidence>
<keyword evidence="13" id="KW-1185">Reference proteome</keyword>
<keyword evidence="4 9" id="KW-0238">DNA-binding</keyword>
<name>A0AAV5ITI4_9ROSI</name>
<evidence type="ECO:0000256" key="4">
    <source>
        <dbReference type="ARBA" id="ARBA00023125"/>
    </source>
</evidence>
<gene>
    <name evidence="12" type="ORF">SLEP1_g17204</name>
</gene>
<proteinExistence type="inferred from homology"/>
<dbReference type="CDD" id="cd00086">
    <property type="entry name" value="homeodomain"/>
    <property type="match status" value="1"/>
</dbReference>
<keyword evidence="6" id="KW-0804">Transcription</keyword>
<dbReference type="GO" id="GO:0003677">
    <property type="term" value="F:DNA binding"/>
    <property type="evidence" value="ECO:0007669"/>
    <property type="project" value="UniProtKB-UniRule"/>
</dbReference>
<dbReference type="Pfam" id="PF00046">
    <property type="entry name" value="Homeodomain"/>
    <property type="match status" value="1"/>
</dbReference>
<evidence type="ECO:0000313" key="12">
    <source>
        <dbReference type="EMBL" id="GKV05162.1"/>
    </source>
</evidence>
<dbReference type="FunFam" id="1.10.10.60:FF:000146">
    <property type="entry name" value="WUSCHEL-related homeobox 4"/>
    <property type="match status" value="1"/>
</dbReference>
<evidence type="ECO:0000313" key="13">
    <source>
        <dbReference type="Proteomes" id="UP001054252"/>
    </source>
</evidence>
<feature type="DNA-binding region" description="Homeobox" evidence="9">
    <location>
        <begin position="81"/>
        <end position="135"/>
    </location>
</feature>
<comment type="caution">
    <text evidence="12">The sequence shown here is derived from an EMBL/GenBank/DDBJ whole genome shotgun (WGS) entry which is preliminary data.</text>
</comment>
<keyword evidence="2" id="KW-0217">Developmental protein</keyword>
<dbReference type="AlphaFoldDB" id="A0AAV5ITI4"/>
<keyword evidence="3" id="KW-0805">Transcription regulation</keyword>
<evidence type="ECO:0000256" key="2">
    <source>
        <dbReference type="ARBA" id="ARBA00022473"/>
    </source>
</evidence>
<sequence>MWMVGYNDGAELNMPDSFNGRKLRPLIPRSLHSASNYSRTHTLGANFFSLNHHLPTMGDQSKRDFNVQPVVVSSRWNPTPEQLRTLEELYRHGTRTPSADQIQHITSQLRRYGKIEGKNVFYWFQNHKARERQKRRLQKDSATDEHGHNIDIFERKDLEADQTGYEVDQGKNWTTSMNCSTIAKESVLMPRAVKAALTECRSDGWIQLDEAELHYRRNIMERNGFTNLINTASTTTATTTATFSTPATITATAMAPLATAISSIRTHDLLNIFLASEREHNNGLISHLSYLRNDEEGCGGSQTLKLFPLCSEDSSDNTTKKETEISVAAMNDNLTPYQFFEFLPLKN</sequence>
<evidence type="ECO:0000256" key="6">
    <source>
        <dbReference type="ARBA" id="ARBA00023163"/>
    </source>
</evidence>
<dbReference type="InterPro" id="IPR001356">
    <property type="entry name" value="HD"/>
</dbReference>
<dbReference type="SUPFAM" id="SSF46689">
    <property type="entry name" value="Homeodomain-like"/>
    <property type="match status" value="1"/>
</dbReference>
<dbReference type="EMBL" id="BPVZ01000023">
    <property type="protein sequence ID" value="GKV05162.1"/>
    <property type="molecule type" value="Genomic_DNA"/>
</dbReference>
<evidence type="ECO:0000256" key="5">
    <source>
        <dbReference type="ARBA" id="ARBA00023155"/>
    </source>
</evidence>
<keyword evidence="5 9" id="KW-0371">Homeobox</keyword>
<dbReference type="InterPro" id="IPR044555">
    <property type="entry name" value="WUSCHEL-like"/>
</dbReference>
<dbReference type="PANTHER" id="PTHR45940">
    <property type="entry name" value="WUSCHEL-RELATED HOMEOBOX 1-RELATED"/>
    <property type="match status" value="1"/>
</dbReference>